<dbReference type="Gene3D" id="3.40.50.200">
    <property type="entry name" value="Peptidase S8/S53 domain"/>
    <property type="match status" value="1"/>
</dbReference>
<sequence>MNSSWSKPFTTTNLQYFHTLPAIEDITPDWAWGGSTGKGIKVAVIDSGVDASHPALSGGVNGYMAIRERPDGLIYDTEPHEDDYGHGTACAGIIRSFAPECEIYSVKVLGPALAGRGSIFTAGLRWAIENGMHICNLSLGTPKKDFLAPLHELADLAYFRNIMLVASANNMTLPLFPSIFASVFSVASHDINDPYVFYYNPSPPVEFGALGINVRVPWLNGSWTTTTGNSFATPHIAGIITLIVGKHHGITPFQVKTILHALSSNTAHTMPTDRVQAQKDG</sequence>
<keyword evidence="3 5" id="KW-0378">Hydrolase</keyword>
<dbReference type="PROSITE" id="PS51892">
    <property type="entry name" value="SUBTILASE"/>
    <property type="match status" value="1"/>
</dbReference>
<proteinExistence type="inferred from homology"/>
<dbReference type="PROSITE" id="PS00136">
    <property type="entry name" value="SUBTILASE_ASP"/>
    <property type="match status" value="1"/>
</dbReference>
<gene>
    <name evidence="7" type="ORF">KSZ_68700</name>
</gene>
<dbReference type="PANTHER" id="PTHR43806:SF11">
    <property type="entry name" value="CEREVISIN-RELATED"/>
    <property type="match status" value="1"/>
</dbReference>
<evidence type="ECO:0000256" key="1">
    <source>
        <dbReference type="ARBA" id="ARBA00011073"/>
    </source>
</evidence>
<comment type="caution">
    <text evidence="7">The sequence shown here is derived from an EMBL/GenBank/DDBJ whole genome shotgun (WGS) entry which is preliminary data.</text>
</comment>
<dbReference type="InterPro" id="IPR023827">
    <property type="entry name" value="Peptidase_S8_Asp-AS"/>
</dbReference>
<dbReference type="PRINTS" id="PR00723">
    <property type="entry name" value="SUBTILISIN"/>
</dbReference>
<feature type="active site" description="Charge relay system" evidence="5">
    <location>
        <position position="230"/>
    </location>
</feature>
<dbReference type="Proteomes" id="UP000635565">
    <property type="component" value="Unassembled WGS sequence"/>
</dbReference>
<accession>A0ABQ3VT38</accession>
<evidence type="ECO:0000256" key="2">
    <source>
        <dbReference type="ARBA" id="ARBA00022670"/>
    </source>
</evidence>
<organism evidence="7 8">
    <name type="scientific">Dictyobacter formicarum</name>
    <dbReference type="NCBI Taxonomy" id="2778368"/>
    <lineage>
        <taxon>Bacteria</taxon>
        <taxon>Bacillati</taxon>
        <taxon>Chloroflexota</taxon>
        <taxon>Ktedonobacteria</taxon>
        <taxon>Ktedonobacterales</taxon>
        <taxon>Dictyobacteraceae</taxon>
        <taxon>Dictyobacter</taxon>
    </lineage>
</organism>
<dbReference type="InterPro" id="IPR015500">
    <property type="entry name" value="Peptidase_S8_subtilisin-rel"/>
</dbReference>
<feature type="active site" description="Charge relay system" evidence="5">
    <location>
        <position position="46"/>
    </location>
</feature>
<evidence type="ECO:0000256" key="4">
    <source>
        <dbReference type="ARBA" id="ARBA00022825"/>
    </source>
</evidence>
<reference evidence="7 8" key="1">
    <citation type="journal article" date="2021" name="Int. J. Syst. Evol. Microbiol.">
        <title>Reticulibacter mediterranei gen. nov., sp. nov., within the new family Reticulibacteraceae fam. nov., and Ktedonospora formicarum gen. nov., sp. nov., Ktedonobacter robiniae sp. nov., Dictyobacter formicarum sp. nov. and Dictyobacter arantiisoli sp. nov., belonging to the class Ktedonobacteria.</title>
        <authorList>
            <person name="Yabe S."/>
            <person name="Zheng Y."/>
            <person name="Wang C.M."/>
            <person name="Sakai Y."/>
            <person name="Abe K."/>
            <person name="Yokota A."/>
            <person name="Donadio S."/>
            <person name="Cavaletti L."/>
            <person name="Monciardini P."/>
        </authorList>
    </citation>
    <scope>NUCLEOTIDE SEQUENCE [LARGE SCALE GENOMIC DNA]</scope>
    <source>
        <strain evidence="7 8">SOSP1-9</strain>
    </source>
</reference>
<dbReference type="EMBL" id="BNJJ01000028">
    <property type="protein sequence ID" value="GHO88864.1"/>
    <property type="molecule type" value="Genomic_DNA"/>
</dbReference>
<evidence type="ECO:0000256" key="3">
    <source>
        <dbReference type="ARBA" id="ARBA00022801"/>
    </source>
</evidence>
<feature type="active site" description="Charge relay system" evidence="5">
    <location>
        <position position="86"/>
    </location>
</feature>
<evidence type="ECO:0000313" key="7">
    <source>
        <dbReference type="EMBL" id="GHO88864.1"/>
    </source>
</evidence>
<dbReference type="Pfam" id="PF00082">
    <property type="entry name" value="Peptidase_S8"/>
    <property type="match status" value="1"/>
</dbReference>
<comment type="similarity">
    <text evidence="1 5">Belongs to the peptidase S8 family.</text>
</comment>
<dbReference type="InterPro" id="IPR000209">
    <property type="entry name" value="Peptidase_S8/S53_dom"/>
</dbReference>
<evidence type="ECO:0000256" key="5">
    <source>
        <dbReference type="PROSITE-ProRule" id="PRU01240"/>
    </source>
</evidence>
<keyword evidence="4 5" id="KW-0720">Serine protease</keyword>
<evidence type="ECO:0000313" key="8">
    <source>
        <dbReference type="Proteomes" id="UP000635565"/>
    </source>
</evidence>
<dbReference type="PANTHER" id="PTHR43806">
    <property type="entry name" value="PEPTIDASE S8"/>
    <property type="match status" value="1"/>
</dbReference>
<dbReference type="RefSeq" id="WP_201366409.1">
    <property type="nucleotide sequence ID" value="NZ_BNJJ01000028.1"/>
</dbReference>
<dbReference type="SUPFAM" id="SSF52743">
    <property type="entry name" value="Subtilisin-like"/>
    <property type="match status" value="1"/>
</dbReference>
<keyword evidence="2 5" id="KW-0645">Protease</keyword>
<name>A0ABQ3VT38_9CHLR</name>
<evidence type="ECO:0000259" key="6">
    <source>
        <dbReference type="Pfam" id="PF00082"/>
    </source>
</evidence>
<keyword evidence="8" id="KW-1185">Reference proteome</keyword>
<dbReference type="InterPro" id="IPR036852">
    <property type="entry name" value="Peptidase_S8/S53_dom_sf"/>
</dbReference>
<protein>
    <recommendedName>
        <fullName evidence="6">Peptidase S8/S53 domain-containing protein</fullName>
    </recommendedName>
</protein>
<dbReference type="InterPro" id="IPR050131">
    <property type="entry name" value="Peptidase_S8_subtilisin-like"/>
</dbReference>
<feature type="domain" description="Peptidase S8/S53" evidence="6">
    <location>
        <begin position="37"/>
        <end position="260"/>
    </location>
</feature>